<feature type="transmembrane region" description="Helical" evidence="1">
    <location>
        <begin position="65"/>
        <end position="88"/>
    </location>
</feature>
<feature type="transmembrane region" description="Helical" evidence="1">
    <location>
        <begin position="268"/>
        <end position="285"/>
    </location>
</feature>
<keyword evidence="1 2" id="KW-0812">Transmembrane</keyword>
<evidence type="ECO:0000313" key="3">
    <source>
        <dbReference type="Proteomes" id="UP000383932"/>
    </source>
</evidence>
<keyword evidence="1" id="KW-0472">Membrane</keyword>
<organism evidence="2 3">
    <name type="scientific">Ceratobasidium theobromae</name>
    <dbReference type="NCBI Taxonomy" id="1582974"/>
    <lineage>
        <taxon>Eukaryota</taxon>
        <taxon>Fungi</taxon>
        <taxon>Dikarya</taxon>
        <taxon>Basidiomycota</taxon>
        <taxon>Agaricomycotina</taxon>
        <taxon>Agaricomycetes</taxon>
        <taxon>Cantharellales</taxon>
        <taxon>Ceratobasidiaceae</taxon>
        <taxon>Ceratobasidium</taxon>
    </lineage>
</organism>
<keyword evidence="3" id="KW-1185">Reference proteome</keyword>
<dbReference type="Proteomes" id="UP000383932">
    <property type="component" value="Unassembled WGS sequence"/>
</dbReference>
<feature type="transmembrane region" description="Helical" evidence="1">
    <location>
        <begin position="139"/>
        <end position="159"/>
    </location>
</feature>
<keyword evidence="1" id="KW-1133">Transmembrane helix</keyword>
<protein>
    <submittedName>
        <fullName evidence="2">Transmembrane protein</fullName>
    </submittedName>
</protein>
<comment type="caution">
    <text evidence="2">The sequence shown here is derived from an EMBL/GenBank/DDBJ whole genome shotgun (WGS) entry which is preliminary data.</text>
</comment>
<feature type="transmembrane region" description="Helical" evidence="1">
    <location>
        <begin position="17"/>
        <end position="37"/>
    </location>
</feature>
<feature type="transmembrane region" description="Helical" evidence="1">
    <location>
        <begin position="230"/>
        <end position="248"/>
    </location>
</feature>
<evidence type="ECO:0000256" key="1">
    <source>
        <dbReference type="SAM" id="Phobius"/>
    </source>
</evidence>
<reference evidence="2 3" key="1">
    <citation type="journal article" date="2019" name="Fungal Biol. Biotechnol.">
        <title>Draft genome sequence of fastidious pathogen Ceratobasidium theobromae, which causes vascular-streak dieback in Theobroma cacao.</title>
        <authorList>
            <person name="Ali S.S."/>
            <person name="Asman A."/>
            <person name="Shao J."/>
            <person name="Firmansyah A.P."/>
            <person name="Susilo A.W."/>
            <person name="Rosmana A."/>
            <person name="McMahon P."/>
            <person name="Junaid M."/>
            <person name="Guest D."/>
            <person name="Kheng T.Y."/>
            <person name="Meinhardt L.W."/>
            <person name="Bailey B.A."/>
        </authorList>
    </citation>
    <scope>NUCLEOTIDE SEQUENCE [LARGE SCALE GENOMIC DNA]</scope>
    <source>
        <strain evidence="2 3">CT2</strain>
    </source>
</reference>
<dbReference type="AlphaFoldDB" id="A0A5N5QUG0"/>
<feature type="transmembrane region" description="Helical" evidence="1">
    <location>
        <begin position="94"/>
        <end position="119"/>
    </location>
</feature>
<dbReference type="OrthoDB" id="3218429at2759"/>
<gene>
    <name evidence="2" type="ORF">CTheo_1289</name>
</gene>
<proteinExistence type="predicted"/>
<accession>A0A5N5QUG0</accession>
<sequence>MSCEAVNPDVIDLGTRVAIYSYAACSALLGFLTLVGAGQRRQMEHEEDMHKYTEKVLQHIKDVDTAVATSTLTGVALIIAALAHQHFFHSLSLFHAYIVLLLLWVVTFTGMWFVIHAWVFDVLRTNRRRMATFSFWSRILVQSKWFTIQFSLMGAYGLYVTVRRQDFLPPDCVPRLFKDRVWSTFLYGFAAVPVLNSCMLFAITSFLVWIISVVVSLCARREWGGQVDPVVFCFFWLVEYVGVIVWLTVTVETQLGKSTLENSTQSPFGSTLAMALVIVPLKVVAVRTWQLVYDQEGIPGPEPAAQPTRRTAPPMVNRLQVPALARASHRDRPPSYRVLV</sequence>
<name>A0A5N5QUG0_9AGAM</name>
<evidence type="ECO:0000313" key="2">
    <source>
        <dbReference type="EMBL" id="KAB5595211.1"/>
    </source>
</evidence>
<dbReference type="EMBL" id="SSOP01000011">
    <property type="protein sequence ID" value="KAB5595211.1"/>
    <property type="molecule type" value="Genomic_DNA"/>
</dbReference>
<feature type="transmembrane region" description="Helical" evidence="1">
    <location>
        <begin position="185"/>
        <end position="218"/>
    </location>
</feature>